<keyword evidence="6 7" id="KW-0472">Membrane</keyword>
<feature type="domain" description="Prepilin peptidase A24 N-terminal" evidence="9">
    <location>
        <begin position="11"/>
        <end position="92"/>
    </location>
</feature>
<proteinExistence type="inferred from homology"/>
<reference evidence="11" key="1">
    <citation type="journal article" date="2019" name="Int. J. Syst. Evol. Microbiol.">
        <title>The Global Catalogue of Microorganisms (GCM) 10K type strain sequencing project: providing services to taxonomists for standard genome sequencing and annotation.</title>
        <authorList>
            <consortium name="The Broad Institute Genomics Platform"/>
            <consortium name="The Broad Institute Genome Sequencing Center for Infectious Disease"/>
            <person name="Wu L."/>
            <person name="Ma J."/>
        </authorList>
    </citation>
    <scope>NUCLEOTIDE SEQUENCE [LARGE SCALE GENOMIC DNA]</scope>
    <source>
        <strain evidence="11">CGMCC 1.12471</strain>
    </source>
</reference>
<evidence type="ECO:0000256" key="5">
    <source>
        <dbReference type="ARBA" id="ARBA00022989"/>
    </source>
</evidence>
<dbReference type="InterPro" id="IPR000045">
    <property type="entry name" value="Prepilin_IV_endopep_pep"/>
</dbReference>
<evidence type="ECO:0000313" key="10">
    <source>
        <dbReference type="EMBL" id="MFD1721176.1"/>
    </source>
</evidence>
<sequence>MSGLVVVMAAVLGLVVGSFLNVVAHRVPAGLSVVRPASRCPGCGNGIAKRDNVPVLSWLALRGACRHCRMPISARYPLIEAGTAVAFAVAVLPFAADLDRAVDVRTLLATTLEVVAFLYLAAISIALAAIDLDVKRLPNAIVLPAYAVGPALLGPVALLRGDLVPLGTAAAGAGAAFLLYFTLWFFKPGGMGLGDVKLAGVLGLFLGFLGVPQLVVGVAAGFLLGGVFGALLLVTRRSSRSSAIPFGPWMLLGAWVGVLAGQPVAAGYLRLVGLS</sequence>
<accession>A0ABW4LCB2</accession>
<dbReference type="GO" id="GO:0016787">
    <property type="term" value="F:hydrolase activity"/>
    <property type="evidence" value="ECO:0007669"/>
    <property type="project" value="UniProtKB-KW"/>
</dbReference>
<dbReference type="InterPro" id="IPR050882">
    <property type="entry name" value="Prepilin_peptidase/N-MTase"/>
</dbReference>
<feature type="transmembrane region" description="Helical" evidence="7">
    <location>
        <begin position="166"/>
        <end position="186"/>
    </location>
</feature>
<keyword evidence="5 7" id="KW-1133">Transmembrane helix</keyword>
<dbReference type="RefSeq" id="WP_377933166.1">
    <property type="nucleotide sequence ID" value="NZ_JBHUEA010000007.1"/>
</dbReference>
<protein>
    <submittedName>
        <fullName evidence="10">Prepilin peptidase</fullName>
        <ecNumber evidence="10">3.4.23.-</ecNumber>
    </submittedName>
</protein>
<keyword evidence="10" id="KW-0378">Hydrolase</keyword>
<evidence type="ECO:0000256" key="3">
    <source>
        <dbReference type="ARBA" id="ARBA00022475"/>
    </source>
</evidence>
<dbReference type="Pfam" id="PF01478">
    <property type="entry name" value="Peptidase_A24"/>
    <property type="match status" value="1"/>
</dbReference>
<feature type="transmembrane region" description="Helical" evidence="7">
    <location>
        <begin position="107"/>
        <end position="129"/>
    </location>
</feature>
<name>A0ABW4LCB2_9MICO</name>
<organism evidence="10 11">
    <name type="scientific">Amnibacterium endophyticum</name>
    <dbReference type="NCBI Taxonomy" id="2109337"/>
    <lineage>
        <taxon>Bacteria</taxon>
        <taxon>Bacillati</taxon>
        <taxon>Actinomycetota</taxon>
        <taxon>Actinomycetes</taxon>
        <taxon>Micrococcales</taxon>
        <taxon>Microbacteriaceae</taxon>
        <taxon>Amnibacterium</taxon>
    </lineage>
</organism>
<keyword evidence="4 7" id="KW-0812">Transmembrane</keyword>
<dbReference type="Gene3D" id="1.20.120.1220">
    <property type="match status" value="1"/>
</dbReference>
<evidence type="ECO:0000256" key="2">
    <source>
        <dbReference type="ARBA" id="ARBA00005801"/>
    </source>
</evidence>
<comment type="caution">
    <text evidence="10">The sequence shown here is derived from an EMBL/GenBank/DDBJ whole genome shotgun (WGS) entry which is preliminary data.</text>
</comment>
<dbReference type="EC" id="3.4.23.-" evidence="10"/>
<feature type="transmembrane region" description="Helical" evidence="7">
    <location>
        <begin position="206"/>
        <end position="234"/>
    </location>
</feature>
<evidence type="ECO:0000259" key="8">
    <source>
        <dbReference type="Pfam" id="PF01478"/>
    </source>
</evidence>
<evidence type="ECO:0000256" key="6">
    <source>
        <dbReference type="ARBA" id="ARBA00023136"/>
    </source>
</evidence>
<evidence type="ECO:0000256" key="4">
    <source>
        <dbReference type="ARBA" id="ARBA00022692"/>
    </source>
</evidence>
<dbReference type="Proteomes" id="UP001597347">
    <property type="component" value="Unassembled WGS sequence"/>
</dbReference>
<feature type="transmembrane region" description="Helical" evidence="7">
    <location>
        <begin position="76"/>
        <end position="95"/>
    </location>
</feature>
<keyword evidence="3" id="KW-1003">Cell membrane</keyword>
<evidence type="ECO:0000259" key="9">
    <source>
        <dbReference type="Pfam" id="PF06750"/>
    </source>
</evidence>
<feature type="transmembrane region" description="Helical" evidence="7">
    <location>
        <begin position="246"/>
        <end position="269"/>
    </location>
</feature>
<dbReference type="Pfam" id="PF06750">
    <property type="entry name" value="A24_N_bact"/>
    <property type="match status" value="1"/>
</dbReference>
<dbReference type="PANTHER" id="PTHR30487">
    <property type="entry name" value="TYPE 4 PREPILIN-LIKE PROTEINS LEADER PEPTIDE-PROCESSING ENZYME"/>
    <property type="match status" value="1"/>
</dbReference>
<dbReference type="PANTHER" id="PTHR30487:SF0">
    <property type="entry name" value="PREPILIN LEADER PEPTIDASE_N-METHYLTRANSFERASE-RELATED"/>
    <property type="match status" value="1"/>
</dbReference>
<gene>
    <name evidence="10" type="ORF">ACFSBI_06395</name>
</gene>
<evidence type="ECO:0000256" key="1">
    <source>
        <dbReference type="ARBA" id="ARBA00004651"/>
    </source>
</evidence>
<comment type="similarity">
    <text evidence="2">Belongs to the peptidase A24 family.</text>
</comment>
<dbReference type="InterPro" id="IPR010627">
    <property type="entry name" value="Prepilin_pept_A24_N"/>
</dbReference>
<evidence type="ECO:0000256" key="7">
    <source>
        <dbReference type="SAM" id="Phobius"/>
    </source>
</evidence>
<feature type="transmembrane region" description="Helical" evidence="7">
    <location>
        <begin position="141"/>
        <end position="159"/>
    </location>
</feature>
<dbReference type="EMBL" id="JBHUEA010000007">
    <property type="protein sequence ID" value="MFD1721176.1"/>
    <property type="molecule type" value="Genomic_DNA"/>
</dbReference>
<keyword evidence="11" id="KW-1185">Reference proteome</keyword>
<evidence type="ECO:0000313" key="11">
    <source>
        <dbReference type="Proteomes" id="UP001597347"/>
    </source>
</evidence>
<feature type="domain" description="Prepilin type IV endopeptidase peptidase" evidence="8">
    <location>
        <begin position="119"/>
        <end position="229"/>
    </location>
</feature>
<comment type="subcellular location">
    <subcellularLocation>
        <location evidence="1">Cell membrane</location>
        <topology evidence="1">Multi-pass membrane protein</topology>
    </subcellularLocation>
</comment>